<comment type="similarity">
    <text evidence="6">Belongs to the Vsr family.</text>
</comment>
<dbReference type="CDD" id="cd00221">
    <property type="entry name" value="Vsr"/>
    <property type="match status" value="1"/>
</dbReference>
<comment type="caution">
    <text evidence="8">The sequence shown here is derived from an EMBL/GenBank/DDBJ whole genome shotgun (WGS) entry which is preliminary data.</text>
</comment>
<keyword evidence="1" id="KW-0540">Nuclease</keyword>
<dbReference type="InterPro" id="IPR004603">
    <property type="entry name" value="DNA_mismatch_endonuc_vsr"/>
</dbReference>
<keyword evidence="5" id="KW-0234">DNA repair</keyword>
<dbReference type="Gene3D" id="3.40.960.10">
    <property type="entry name" value="VSR Endonuclease"/>
    <property type="match status" value="1"/>
</dbReference>
<sequence length="144" mass="16366">MESESWASTPGVRRSMRGNKRRDTKPELAIRRLVHAAGLRYRVDARPVVDLNRRADMLFTRAKVAVFVDGCFWHGCPVHHTAAKANASYWADKVDRNRERDAETDRLLLAAGWVVIRAWEHEAPEDVAELIIAAVRRPGITPRS</sequence>
<proteinExistence type="inferred from homology"/>
<organism evidence="8 9">
    <name type="scientific">Nocardioides fonticola</name>
    <dbReference type="NCBI Taxonomy" id="450363"/>
    <lineage>
        <taxon>Bacteria</taxon>
        <taxon>Bacillati</taxon>
        <taxon>Actinomycetota</taxon>
        <taxon>Actinomycetes</taxon>
        <taxon>Propionibacteriales</taxon>
        <taxon>Nocardioidaceae</taxon>
        <taxon>Nocardioides</taxon>
    </lineage>
</organism>
<dbReference type="Proteomes" id="UP001501495">
    <property type="component" value="Unassembled WGS sequence"/>
</dbReference>
<protein>
    <submittedName>
        <fullName evidence="8">Very short patch repair endonuclease</fullName>
    </submittedName>
</protein>
<keyword evidence="4" id="KW-0378">Hydrolase</keyword>
<keyword evidence="2 8" id="KW-0255">Endonuclease</keyword>
<dbReference type="NCBIfam" id="TIGR00632">
    <property type="entry name" value="vsr"/>
    <property type="match status" value="1"/>
</dbReference>
<dbReference type="InterPro" id="IPR011335">
    <property type="entry name" value="Restrct_endonuc-II-like"/>
</dbReference>
<keyword evidence="9" id="KW-1185">Reference proteome</keyword>
<evidence type="ECO:0000256" key="6">
    <source>
        <dbReference type="ARBA" id="ARBA00029466"/>
    </source>
</evidence>
<gene>
    <name evidence="8" type="ORF">GCM10022215_42470</name>
</gene>
<evidence type="ECO:0000256" key="5">
    <source>
        <dbReference type="ARBA" id="ARBA00023204"/>
    </source>
</evidence>
<reference evidence="9" key="1">
    <citation type="journal article" date="2019" name="Int. J. Syst. Evol. Microbiol.">
        <title>The Global Catalogue of Microorganisms (GCM) 10K type strain sequencing project: providing services to taxonomists for standard genome sequencing and annotation.</title>
        <authorList>
            <consortium name="The Broad Institute Genomics Platform"/>
            <consortium name="The Broad Institute Genome Sequencing Center for Infectious Disease"/>
            <person name="Wu L."/>
            <person name="Ma J."/>
        </authorList>
    </citation>
    <scope>NUCLEOTIDE SEQUENCE [LARGE SCALE GENOMIC DNA]</scope>
    <source>
        <strain evidence="9">JCM 16703</strain>
    </source>
</reference>
<dbReference type="RefSeq" id="WP_344735543.1">
    <property type="nucleotide sequence ID" value="NZ_BAAAZH010000036.1"/>
</dbReference>
<dbReference type="SUPFAM" id="SSF52980">
    <property type="entry name" value="Restriction endonuclease-like"/>
    <property type="match status" value="1"/>
</dbReference>
<accession>A0ABP7Y2G0</accession>
<evidence type="ECO:0000313" key="9">
    <source>
        <dbReference type="Proteomes" id="UP001501495"/>
    </source>
</evidence>
<evidence type="ECO:0000256" key="4">
    <source>
        <dbReference type="ARBA" id="ARBA00022801"/>
    </source>
</evidence>
<feature type="region of interest" description="Disordered" evidence="7">
    <location>
        <begin position="1"/>
        <end position="23"/>
    </location>
</feature>
<dbReference type="GO" id="GO:0004519">
    <property type="term" value="F:endonuclease activity"/>
    <property type="evidence" value="ECO:0007669"/>
    <property type="project" value="UniProtKB-KW"/>
</dbReference>
<dbReference type="EMBL" id="BAAAZH010000036">
    <property type="protein sequence ID" value="GAA4129672.1"/>
    <property type="molecule type" value="Genomic_DNA"/>
</dbReference>
<evidence type="ECO:0000256" key="7">
    <source>
        <dbReference type="SAM" id="MobiDB-lite"/>
    </source>
</evidence>
<evidence type="ECO:0000256" key="1">
    <source>
        <dbReference type="ARBA" id="ARBA00022722"/>
    </source>
</evidence>
<keyword evidence="3" id="KW-0227">DNA damage</keyword>
<feature type="compositionally biased region" description="Basic residues" evidence="7">
    <location>
        <begin position="14"/>
        <end position="23"/>
    </location>
</feature>
<evidence type="ECO:0000256" key="2">
    <source>
        <dbReference type="ARBA" id="ARBA00022759"/>
    </source>
</evidence>
<evidence type="ECO:0000256" key="3">
    <source>
        <dbReference type="ARBA" id="ARBA00022763"/>
    </source>
</evidence>
<dbReference type="Pfam" id="PF03852">
    <property type="entry name" value="Vsr"/>
    <property type="match status" value="1"/>
</dbReference>
<evidence type="ECO:0000313" key="8">
    <source>
        <dbReference type="EMBL" id="GAA4129672.1"/>
    </source>
</evidence>
<name>A0ABP7Y2G0_9ACTN</name>